<dbReference type="PROSITE" id="PS00583">
    <property type="entry name" value="PFKB_KINASES_1"/>
    <property type="match status" value="1"/>
</dbReference>
<reference evidence="5 6" key="1">
    <citation type="submission" date="2018-04" db="EMBL/GenBank/DDBJ databases">
        <title>Complete genome uncultured novel isolate.</title>
        <authorList>
            <person name="Merlino G."/>
        </authorList>
    </citation>
    <scope>NUCLEOTIDE SEQUENCE [LARGE SCALE GENOMIC DNA]</scope>
    <source>
        <strain evidence="6">R1DC9</strain>
    </source>
</reference>
<evidence type="ECO:0000256" key="1">
    <source>
        <dbReference type="ARBA" id="ARBA00010688"/>
    </source>
</evidence>
<dbReference type="GO" id="GO:0016301">
    <property type="term" value="F:kinase activity"/>
    <property type="evidence" value="ECO:0007669"/>
    <property type="project" value="UniProtKB-KW"/>
</dbReference>
<dbReference type="InterPro" id="IPR002173">
    <property type="entry name" value="Carboh/pur_kinase_PfkB_CS"/>
</dbReference>
<sequence length="315" mass="34809">MAGIRLFFVKIKTEMNEEKTGINVVAFGEILWDVFNEDKKIGGGPLNVALTMNDLGASVSLISAVGEDKNGDLLLNEIAKKIDTSSIFKHSTLPTSTVDVILDDNKTATYKINQPVAWDEIQYSEDLRNVVDSSDIFIYGSLASRNEISRETLIKLLDNNALNVLDINLRAPYYTNENLLGLINKADFVKFNDQEIEEIIKLVYGQPFEGIEDAMKCISQYSGIDKICVTKGDRGAVFYSDREFYYNSGYDIEVVDTVGAGDSFLGSLVFKIYEGESPQNALDFASAMGAYVCSKPGANPAYKEEDIELIMGAVK</sequence>
<dbReference type="KEGG" id="fpf:DCC35_12160"/>
<dbReference type="Proteomes" id="UP000298616">
    <property type="component" value="Chromosome"/>
</dbReference>
<dbReference type="InterPro" id="IPR011611">
    <property type="entry name" value="PfkB_dom"/>
</dbReference>
<feature type="domain" description="Carbohydrate kinase PfkB" evidence="4">
    <location>
        <begin position="28"/>
        <end position="300"/>
    </location>
</feature>
<dbReference type="InterPro" id="IPR029056">
    <property type="entry name" value="Ribokinase-like"/>
</dbReference>
<dbReference type="EMBL" id="CP028923">
    <property type="protein sequence ID" value="QCK15443.1"/>
    <property type="molecule type" value="Genomic_DNA"/>
</dbReference>
<proteinExistence type="inferred from homology"/>
<evidence type="ECO:0000259" key="4">
    <source>
        <dbReference type="Pfam" id="PF00294"/>
    </source>
</evidence>
<keyword evidence="3 5" id="KW-0418">Kinase</keyword>
<evidence type="ECO:0000313" key="6">
    <source>
        <dbReference type="Proteomes" id="UP000298616"/>
    </source>
</evidence>
<dbReference type="AlphaFoldDB" id="A0A4D7JKH9"/>
<name>A0A4D7JKH9_9BACT</name>
<evidence type="ECO:0000313" key="5">
    <source>
        <dbReference type="EMBL" id="QCK15443.1"/>
    </source>
</evidence>
<organism evidence="5 6">
    <name type="scientific">Mangrovivirga cuniculi</name>
    <dbReference type="NCBI Taxonomy" id="2715131"/>
    <lineage>
        <taxon>Bacteria</taxon>
        <taxon>Pseudomonadati</taxon>
        <taxon>Bacteroidota</taxon>
        <taxon>Cytophagia</taxon>
        <taxon>Cytophagales</taxon>
        <taxon>Mangrovivirgaceae</taxon>
        <taxon>Mangrovivirga</taxon>
    </lineage>
</organism>
<dbReference type="SUPFAM" id="SSF53613">
    <property type="entry name" value="Ribokinase-like"/>
    <property type="match status" value="1"/>
</dbReference>
<protein>
    <submittedName>
        <fullName evidence="5">Carbohydrate kinase</fullName>
    </submittedName>
</protein>
<dbReference type="Pfam" id="PF00294">
    <property type="entry name" value="PfkB"/>
    <property type="match status" value="1"/>
</dbReference>
<gene>
    <name evidence="5" type="ORF">DCC35_12160</name>
</gene>
<dbReference type="PANTHER" id="PTHR43085:SF57">
    <property type="entry name" value="CARBOHYDRATE KINASE PFKB DOMAIN-CONTAINING PROTEIN"/>
    <property type="match status" value="1"/>
</dbReference>
<comment type="similarity">
    <text evidence="1">Belongs to the carbohydrate kinase PfkB family.</text>
</comment>
<accession>A0A4D7JKH9</accession>
<evidence type="ECO:0000256" key="2">
    <source>
        <dbReference type="ARBA" id="ARBA00022679"/>
    </source>
</evidence>
<dbReference type="Gene3D" id="3.40.1190.20">
    <property type="match status" value="1"/>
</dbReference>
<keyword evidence="6" id="KW-1185">Reference proteome</keyword>
<evidence type="ECO:0000256" key="3">
    <source>
        <dbReference type="ARBA" id="ARBA00022777"/>
    </source>
</evidence>
<dbReference type="InterPro" id="IPR050306">
    <property type="entry name" value="PfkB_Carbo_kinase"/>
</dbReference>
<dbReference type="PANTHER" id="PTHR43085">
    <property type="entry name" value="HEXOKINASE FAMILY MEMBER"/>
    <property type="match status" value="1"/>
</dbReference>
<keyword evidence="2" id="KW-0808">Transferase</keyword>